<dbReference type="Proteomes" id="UP000663970">
    <property type="component" value="Unassembled WGS sequence"/>
</dbReference>
<keyword evidence="1" id="KW-0812">Transmembrane</keyword>
<reference evidence="2 3" key="1">
    <citation type="submission" date="2020-12" db="EMBL/GenBank/DDBJ databases">
        <title>Oil enriched cultivation method for isolating marine PHA-producing bacteria.</title>
        <authorList>
            <person name="Zheng W."/>
            <person name="Yu S."/>
            <person name="Huang Y."/>
        </authorList>
    </citation>
    <scope>NUCLEOTIDE SEQUENCE [LARGE SCALE GENOMIC DNA]</scope>
    <source>
        <strain evidence="2 3">SY-2-6</strain>
    </source>
</reference>
<comment type="caution">
    <text evidence="2">The sequence shown here is derived from an EMBL/GenBank/DDBJ whole genome shotgun (WGS) entry which is preliminary data.</text>
</comment>
<keyword evidence="3" id="KW-1185">Reference proteome</keyword>
<keyword evidence="1" id="KW-1133">Transmembrane helix</keyword>
<accession>A0ABS3DVP7</accession>
<evidence type="ECO:0000313" key="3">
    <source>
        <dbReference type="Proteomes" id="UP000663970"/>
    </source>
</evidence>
<evidence type="ECO:0000313" key="2">
    <source>
        <dbReference type="EMBL" id="MBN8235423.1"/>
    </source>
</evidence>
<dbReference type="NCBIfam" id="NF033232">
    <property type="entry name" value="small_YtzI"/>
    <property type="match status" value="1"/>
</dbReference>
<organism evidence="2 3">
    <name type="scientific">Halobacillus kuroshimensis</name>
    <dbReference type="NCBI Taxonomy" id="302481"/>
    <lineage>
        <taxon>Bacteria</taxon>
        <taxon>Bacillati</taxon>
        <taxon>Bacillota</taxon>
        <taxon>Bacilli</taxon>
        <taxon>Bacillales</taxon>
        <taxon>Bacillaceae</taxon>
        <taxon>Halobacillus</taxon>
    </lineage>
</organism>
<feature type="transmembrane region" description="Helical" evidence="1">
    <location>
        <begin position="6"/>
        <end position="28"/>
    </location>
</feature>
<protein>
    <submittedName>
        <fullName evidence="2">YtzI protein</fullName>
    </submittedName>
</protein>
<gene>
    <name evidence="2" type="primary">ytzI</name>
    <name evidence="2" type="ORF">JF544_09175</name>
</gene>
<evidence type="ECO:0000256" key="1">
    <source>
        <dbReference type="SAM" id="Phobius"/>
    </source>
</evidence>
<dbReference type="InterPro" id="IPR047753">
    <property type="entry name" value="YtzI-like"/>
</dbReference>
<proteinExistence type="predicted"/>
<keyword evidence="1" id="KW-0472">Membrane</keyword>
<dbReference type="EMBL" id="JAEKJY010000002">
    <property type="protein sequence ID" value="MBN8235423.1"/>
    <property type="molecule type" value="Genomic_DNA"/>
</dbReference>
<name>A0ABS3DVP7_9BACI</name>
<sequence length="57" mass="6198">MKLLTFAVIMIVSIGIVLGIAALFGMAVHKGYEYNHTVDPLPEDKDAVQPAKKADTR</sequence>